<protein>
    <submittedName>
        <fullName evidence="1">Uncharacterized protein</fullName>
    </submittedName>
</protein>
<keyword evidence="2" id="KW-1185">Reference proteome</keyword>
<comment type="caution">
    <text evidence="1">The sequence shown here is derived from an EMBL/GenBank/DDBJ whole genome shotgun (WGS) entry which is preliminary data.</text>
</comment>
<evidence type="ECO:0000313" key="1">
    <source>
        <dbReference type="EMBL" id="KAK7074135.1"/>
    </source>
</evidence>
<dbReference type="AlphaFoldDB" id="A0AAN8X8H2"/>
<organism evidence="1 2">
    <name type="scientific">Halocaridina rubra</name>
    <name type="common">Hawaiian red shrimp</name>
    <dbReference type="NCBI Taxonomy" id="373956"/>
    <lineage>
        <taxon>Eukaryota</taxon>
        <taxon>Metazoa</taxon>
        <taxon>Ecdysozoa</taxon>
        <taxon>Arthropoda</taxon>
        <taxon>Crustacea</taxon>
        <taxon>Multicrustacea</taxon>
        <taxon>Malacostraca</taxon>
        <taxon>Eumalacostraca</taxon>
        <taxon>Eucarida</taxon>
        <taxon>Decapoda</taxon>
        <taxon>Pleocyemata</taxon>
        <taxon>Caridea</taxon>
        <taxon>Atyoidea</taxon>
        <taxon>Atyidae</taxon>
        <taxon>Halocaridina</taxon>
    </lineage>
</organism>
<name>A0AAN8X8H2_HALRR</name>
<evidence type="ECO:0000313" key="2">
    <source>
        <dbReference type="Proteomes" id="UP001381693"/>
    </source>
</evidence>
<accession>A0AAN8X8H2</accession>
<dbReference type="EMBL" id="JAXCGZ010011788">
    <property type="protein sequence ID" value="KAK7074135.1"/>
    <property type="molecule type" value="Genomic_DNA"/>
</dbReference>
<gene>
    <name evidence="1" type="ORF">SK128_025871</name>
</gene>
<dbReference type="Proteomes" id="UP001381693">
    <property type="component" value="Unassembled WGS sequence"/>
</dbReference>
<sequence length="184" mass="21439">MSIDEESSSSNSSSPTLPPYRYCVEKNSANSRQIPEIKIYWCHMLGLEYFLTDHSYVGGYSPNSDDNKVWGILVKEYPQFCPSPEEQYASIISALNLLPTETVGPLHSTFPCIRRWSYHIASFSKENRINFPFSDRKLDDILHDFEEMAYIGVKMHGFTLSLWYLYFVYLLQSPHFKTLLELLR</sequence>
<proteinExistence type="predicted"/>
<reference evidence="1 2" key="1">
    <citation type="submission" date="2023-11" db="EMBL/GenBank/DDBJ databases">
        <title>Halocaridina rubra genome assembly.</title>
        <authorList>
            <person name="Smith C."/>
        </authorList>
    </citation>
    <scope>NUCLEOTIDE SEQUENCE [LARGE SCALE GENOMIC DNA]</scope>
    <source>
        <strain evidence="1">EP-1</strain>
        <tissue evidence="1">Whole</tissue>
    </source>
</reference>